<organism evidence="1">
    <name type="scientific">Schistosoma haematobium</name>
    <name type="common">Blood fluke</name>
    <dbReference type="NCBI Taxonomy" id="6185"/>
    <lineage>
        <taxon>Eukaryota</taxon>
        <taxon>Metazoa</taxon>
        <taxon>Spiralia</taxon>
        <taxon>Lophotrochozoa</taxon>
        <taxon>Platyhelminthes</taxon>
        <taxon>Trematoda</taxon>
        <taxon>Digenea</taxon>
        <taxon>Strigeidida</taxon>
        <taxon>Schistosomatoidea</taxon>
        <taxon>Schistosomatidae</taxon>
        <taxon>Schistosoma</taxon>
    </lineage>
</organism>
<protein>
    <submittedName>
        <fullName evidence="1">Uncharacterized protein</fullName>
    </submittedName>
</protein>
<accession>A0A095A3Z2</accession>
<reference evidence="1" key="1">
    <citation type="journal article" date="2012" name="Nat. Genet.">
        <title>Whole-genome sequence of Schistosoma haematobium.</title>
        <authorList>
            <person name="Young N.D."/>
            <person name="Jex A.R."/>
            <person name="Li B."/>
            <person name="Liu S."/>
            <person name="Yang L."/>
            <person name="Xiong Z."/>
            <person name="Li Y."/>
            <person name="Cantacessi C."/>
            <person name="Hall R.S."/>
            <person name="Xu X."/>
            <person name="Chen F."/>
            <person name="Wu X."/>
            <person name="Zerlotini A."/>
            <person name="Oliveira G."/>
            <person name="Hofmann A."/>
            <person name="Zhang G."/>
            <person name="Fang X."/>
            <person name="Kang Y."/>
            <person name="Campbell B.E."/>
            <person name="Loukas A."/>
            <person name="Ranganathan S."/>
            <person name="Rollinson D."/>
            <person name="Rinaldi G."/>
            <person name="Brindley P.J."/>
            <person name="Yang H."/>
            <person name="Wang J."/>
            <person name="Wang J."/>
            <person name="Gasser R.B."/>
        </authorList>
    </citation>
    <scope>NUCLEOTIDE SEQUENCE [LARGE SCALE GENOMIC DNA]</scope>
</reference>
<sequence>MMNVEGFEFSAPIKFDDSGEMYIDLNNLNISLSSDYEFTASDGDCTKTISLKPPTDEEQLFKTGLRSGSL</sequence>
<dbReference type="AlphaFoldDB" id="A0A095A3Z2"/>
<dbReference type="EMBL" id="KL251973">
    <property type="protein sequence ID" value="KGB41582.1"/>
    <property type="molecule type" value="Genomic_DNA"/>
</dbReference>
<evidence type="ECO:0000313" key="1">
    <source>
        <dbReference type="EMBL" id="KGB41582.1"/>
    </source>
</evidence>
<gene>
    <name evidence="1" type="ORF">MS3_10112</name>
</gene>
<proteinExistence type="predicted"/>
<name>A0A095A3Z2_SCHHA</name>